<evidence type="ECO:0000313" key="3">
    <source>
        <dbReference type="Proteomes" id="UP001302949"/>
    </source>
</evidence>
<sequence length="269" mass="30904">MKLSIITINFNNATGLYKTIESVIKQTSNDIEYILIDGGSTDGSVEVIKAFEDKISYWISEPDNGIYQAMNKGIKAAKGDYCQFLNSGDCLVQEDVTERMLYRMPETSVLIGNMLKILPSGKCIIDNGISNKQPTFFTFYRGTLNHSSAYIRRSLFEKYGYYDESLKIVSDWKWYLIAIGLHNEEVVYKDINVSLFDMNGISNSSKEFLNTERRLVLEAIVPSNILVDYDRYGTGIIQMNRIKNYTATKLLFEFVERTIFYIEKIKSLF</sequence>
<dbReference type="Pfam" id="PF00535">
    <property type="entry name" value="Glycos_transf_2"/>
    <property type="match status" value="1"/>
</dbReference>
<protein>
    <submittedName>
        <fullName evidence="2">Glycosyltransferase family 2 protein</fullName>
        <ecNumber evidence="2">2.4.-.-</ecNumber>
    </submittedName>
</protein>
<comment type="caution">
    <text evidence="2">The sequence shown here is derived from an EMBL/GenBank/DDBJ whole genome shotgun (WGS) entry which is preliminary data.</text>
</comment>
<dbReference type="PANTHER" id="PTHR22916:SF67">
    <property type="entry name" value="COLANIC ACID BIOSYNTHESIS GLYCOSYL TRANSFERASE WCAE-RELATED"/>
    <property type="match status" value="1"/>
</dbReference>
<accession>A0ABU5QEA3</accession>
<gene>
    <name evidence="2" type="ORF">VB248_18670</name>
</gene>
<dbReference type="Gene3D" id="3.90.550.10">
    <property type="entry name" value="Spore Coat Polysaccharide Biosynthesis Protein SpsA, Chain A"/>
    <property type="match status" value="1"/>
</dbReference>
<evidence type="ECO:0000313" key="2">
    <source>
        <dbReference type="EMBL" id="MEA5141183.1"/>
    </source>
</evidence>
<proteinExistence type="predicted"/>
<dbReference type="InterPro" id="IPR029044">
    <property type="entry name" value="Nucleotide-diphossugar_trans"/>
</dbReference>
<dbReference type="InterPro" id="IPR001173">
    <property type="entry name" value="Glyco_trans_2-like"/>
</dbReference>
<dbReference type="GO" id="GO:0016757">
    <property type="term" value="F:glycosyltransferase activity"/>
    <property type="evidence" value="ECO:0007669"/>
    <property type="project" value="UniProtKB-KW"/>
</dbReference>
<reference evidence="2 3" key="1">
    <citation type="submission" date="2023-12" db="EMBL/GenBank/DDBJ databases">
        <title>Novel species of the genus Arcicella isolated from rivers.</title>
        <authorList>
            <person name="Lu H."/>
        </authorList>
    </citation>
    <scope>NUCLEOTIDE SEQUENCE [LARGE SCALE GENOMIC DNA]</scope>
    <source>
        <strain evidence="2 3">KCTC 23307</strain>
    </source>
</reference>
<dbReference type="CDD" id="cd06433">
    <property type="entry name" value="GT_2_WfgS_like"/>
    <property type="match status" value="1"/>
</dbReference>
<dbReference type="RefSeq" id="WP_323298340.1">
    <property type="nucleotide sequence ID" value="NZ_JAYFUM010000024.1"/>
</dbReference>
<organism evidence="2 3">
    <name type="scientific">Arcicella rigui</name>
    <dbReference type="NCBI Taxonomy" id="797020"/>
    <lineage>
        <taxon>Bacteria</taxon>
        <taxon>Pseudomonadati</taxon>
        <taxon>Bacteroidota</taxon>
        <taxon>Cytophagia</taxon>
        <taxon>Cytophagales</taxon>
        <taxon>Flectobacillaceae</taxon>
        <taxon>Arcicella</taxon>
    </lineage>
</organism>
<dbReference type="Proteomes" id="UP001302949">
    <property type="component" value="Unassembled WGS sequence"/>
</dbReference>
<keyword evidence="2" id="KW-0328">Glycosyltransferase</keyword>
<dbReference type="EC" id="2.4.-.-" evidence="2"/>
<dbReference type="PANTHER" id="PTHR22916">
    <property type="entry name" value="GLYCOSYLTRANSFERASE"/>
    <property type="match status" value="1"/>
</dbReference>
<dbReference type="SUPFAM" id="SSF53448">
    <property type="entry name" value="Nucleotide-diphospho-sugar transferases"/>
    <property type="match status" value="1"/>
</dbReference>
<evidence type="ECO:0000259" key="1">
    <source>
        <dbReference type="Pfam" id="PF00535"/>
    </source>
</evidence>
<feature type="domain" description="Glycosyltransferase 2-like" evidence="1">
    <location>
        <begin position="4"/>
        <end position="117"/>
    </location>
</feature>
<dbReference type="EMBL" id="JAYFUM010000024">
    <property type="protein sequence ID" value="MEA5141183.1"/>
    <property type="molecule type" value="Genomic_DNA"/>
</dbReference>
<name>A0ABU5QEA3_9BACT</name>
<keyword evidence="2" id="KW-0808">Transferase</keyword>
<keyword evidence="3" id="KW-1185">Reference proteome</keyword>